<sequence>MNDHSYTLDRWATPDDPESVPIRFADLRKIERACQGIWAIARIVGNSATEPESTGAAPLEPWVSANLLGGVESLCDHIMDLVDTALDATGLELGGVAPAGSVH</sequence>
<evidence type="ECO:0000313" key="1">
    <source>
        <dbReference type="EMBL" id="AMG34747.1"/>
    </source>
</evidence>
<accession>A0A109XUZ9</accession>
<reference evidence="2" key="1">
    <citation type="submission" date="2015-12" db="EMBL/GenBank/DDBJ databases">
        <title>FDA dAtabase for Regulatory Grade micrObial Sequences (FDA-ARGOS): Supporting development and validation of Infectious Disease Dx tests.</title>
        <authorList>
            <person name="Case J."/>
            <person name="Tallon L."/>
            <person name="Sadzewicz L."/>
            <person name="Sengamalay N."/>
            <person name="Ott S."/>
            <person name="Godinez A."/>
            <person name="Nagaraj S."/>
            <person name="Nadendla S."/>
            <person name="Sichtig H."/>
        </authorList>
    </citation>
    <scope>NUCLEOTIDE SEQUENCE [LARGE SCALE GENOMIC DNA]</scope>
    <source>
        <strain evidence="2">FDAARGOS_147</strain>
    </source>
</reference>
<dbReference type="EMBL" id="CP014060">
    <property type="protein sequence ID" value="AMG34747.1"/>
    <property type="molecule type" value="Genomic_DNA"/>
</dbReference>
<gene>
    <name evidence="1" type="ORF">AL504_00920</name>
</gene>
<protein>
    <submittedName>
        <fullName evidence="1">Uncharacterized protein</fullName>
    </submittedName>
</protein>
<dbReference type="AlphaFoldDB" id="A0A109XUZ9"/>
<organism evidence="1 2">
    <name type="scientific">Alcaligenes xylosoxydans xylosoxydans</name>
    <name type="common">Achromobacter xylosoxidans</name>
    <dbReference type="NCBI Taxonomy" id="85698"/>
    <lineage>
        <taxon>Bacteria</taxon>
        <taxon>Pseudomonadati</taxon>
        <taxon>Pseudomonadota</taxon>
        <taxon>Betaproteobacteria</taxon>
        <taxon>Burkholderiales</taxon>
        <taxon>Alcaligenaceae</taxon>
        <taxon>Achromobacter</taxon>
    </lineage>
</organism>
<proteinExistence type="predicted"/>
<name>A0A109XUZ9_ALCXX</name>
<dbReference type="RefSeq" id="WP_061070848.1">
    <property type="nucleotide sequence ID" value="NZ_CP014060.2"/>
</dbReference>
<dbReference type="Proteomes" id="UP000060602">
    <property type="component" value="Chromosome"/>
</dbReference>
<evidence type="ECO:0000313" key="2">
    <source>
        <dbReference type="Proteomes" id="UP000060602"/>
    </source>
</evidence>